<accession>A0A1H2DLQ1</accession>
<dbReference type="AlphaFoldDB" id="A0A1H2DLQ1"/>
<dbReference type="EMBL" id="FNLM01000005">
    <property type="protein sequence ID" value="SDT83842.1"/>
    <property type="molecule type" value="Genomic_DNA"/>
</dbReference>
<protein>
    <recommendedName>
        <fullName evidence="3">DNA N-6-adenine-methyltransferase (Dam)</fullName>
    </recommendedName>
</protein>
<dbReference type="Proteomes" id="UP000183180">
    <property type="component" value="Unassembled WGS sequence"/>
</dbReference>
<evidence type="ECO:0008006" key="3">
    <source>
        <dbReference type="Google" id="ProtNLM"/>
    </source>
</evidence>
<feature type="non-terminal residue" evidence="1">
    <location>
        <position position="66"/>
    </location>
</feature>
<evidence type="ECO:0000313" key="1">
    <source>
        <dbReference type="EMBL" id="SDT83842.1"/>
    </source>
</evidence>
<gene>
    <name evidence="1" type="ORF">SAMN04488548_1051</name>
</gene>
<sequence length="66" mass="7530">MWCNPPYSNVWRWLDRLANHGTGTALIFARTETAGFQAQVWRRATAVLFLEGRLTFHHRDGSKAAA</sequence>
<reference evidence="1 2" key="1">
    <citation type="submission" date="2016-10" db="EMBL/GenBank/DDBJ databases">
        <authorList>
            <person name="de Groot N.N."/>
        </authorList>
    </citation>
    <scope>NUCLEOTIDE SEQUENCE [LARGE SCALE GENOMIC DNA]</scope>
    <source>
        <strain evidence="1 2">DSM 44215</strain>
    </source>
</reference>
<evidence type="ECO:0000313" key="2">
    <source>
        <dbReference type="Proteomes" id="UP000183180"/>
    </source>
</evidence>
<organism evidence="1 2">
    <name type="scientific">Gordonia westfalica</name>
    <dbReference type="NCBI Taxonomy" id="158898"/>
    <lineage>
        <taxon>Bacteria</taxon>
        <taxon>Bacillati</taxon>
        <taxon>Actinomycetota</taxon>
        <taxon>Actinomycetes</taxon>
        <taxon>Mycobacteriales</taxon>
        <taxon>Gordoniaceae</taxon>
        <taxon>Gordonia</taxon>
    </lineage>
</organism>
<proteinExistence type="predicted"/>
<name>A0A1H2DLQ1_9ACTN</name>